<organism evidence="1 2">
    <name type="scientific">Sphingomonas sanxanigenens DSM 19645 = NX02</name>
    <dbReference type="NCBI Taxonomy" id="1123269"/>
    <lineage>
        <taxon>Bacteria</taxon>
        <taxon>Pseudomonadati</taxon>
        <taxon>Pseudomonadota</taxon>
        <taxon>Alphaproteobacteria</taxon>
        <taxon>Sphingomonadales</taxon>
        <taxon>Sphingomonadaceae</taxon>
        <taxon>Sphingomonas</taxon>
    </lineage>
</organism>
<dbReference type="eggNOG" id="COG2253">
    <property type="taxonomic scope" value="Bacteria"/>
</dbReference>
<dbReference type="HOGENOM" id="CLU_066201_0_0_5"/>
<accession>W0AER8</accession>
<dbReference type="AlphaFoldDB" id="W0AER8"/>
<protein>
    <recommendedName>
        <fullName evidence="3">Nucleotidyltransferase</fullName>
    </recommendedName>
</protein>
<dbReference type="Proteomes" id="UP000018851">
    <property type="component" value="Chromosome"/>
</dbReference>
<evidence type="ECO:0008006" key="3">
    <source>
        <dbReference type="Google" id="ProtNLM"/>
    </source>
</evidence>
<dbReference type="Gene3D" id="3.10.450.620">
    <property type="entry name" value="JHP933, nucleotidyltransferase-like core domain"/>
    <property type="match status" value="1"/>
</dbReference>
<dbReference type="KEGG" id="ssan:NX02_19660"/>
<proteinExistence type="predicted"/>
<dbReference type="RefSeq" id="WP_025293754.1">
    <property type="nucleotide sequence ID" value="NZ_CP006644.1"/>
</dbReference>
<dbReference type="Pfam" id="PF08843">
    <property type="entry name" value="AbiEii"/>
    <property type="match status" value="1"/>
</dbReference>
<reference evidence="1 2" key="1">
    <citation type="submission" date="2013-07" db="EMBL/GenBank/DDBJ databases">
        <title>Completed genome of Sphingomonas sanxanigenens NX02.</title>
        <authorList>
            <person name="Ma T."/>
            <person name="Huang H."/>
            <person name="Wu M."/>
            <person name="Li X."/>
            <person name="Li G."/>
        </authorList>
    </citation>
    <scope>NUCLEOTIDE SEQUENCE [LARGE SCALE GENOMIC DNA]</scope>
    <source>
        <strain evidence="1 2">NX02</strain>
    </source>
</reference>
<gene>
    <name evidence="1" type="ORF">NX02_19660</name>
</gene>
<evidence type="ECO:0000313" key="1">
    <source>
        <dbReference type="EMBL" id="AHE55591.1"/>
    </source>
</evidence>
<dbReference type="EMBL" id="CP006644">
    <property type="protein sequence ID" value="AHE55591.1"/>
    <property type="molecule type" value="Genomic_DNA"/>
</dbReference>
<sequence>MNPAFASVLAAPAEDRRGLFADTGRRLGTSERNVEKDFWVCWTLDALFNDLPAGHPRLLFKGGTSLSKAYGLISRFSEDIDITVFRDDLGEAASVDVLEAMSGKARVRQLESIRESCSTYINDTLARELSDILAGTLAAAKISANARLVSDPNDPDGQTLLLWYPSVTVETNDYVLPAVRIESGAKSALDPHAPARIVPYVAQDMGDESFVIDNITTVAAARTFWDKIVILHGMRHWYDRRGVVRQEGQRITRHYYDVYRLLGSPVGREALSDIALGIDCARHARMFFNRPDFDLNNAIAGNFSPAPAEGMLHALERDYDSMSGMIFGPVPTFVDVINAAREIEAQLKR</sequence>
<dbReference type="OrthoDB" id="9780929at2"/>
<dbReference type="PATRIC" id="fig|1123269.5.peg.3847"/>
<dbReference type="InterPro" id="IPR014942">
    <property type="entry name" value="AbiEii"/>
</dbReference>
<keyword evidence="2" id="KW-1185">Reference proteome</keyword>
<evidence type="ECO:0000313" key="2">
    <source>
        <dbReference type="Proteomes" id="UP000018851"/>
    </source>
</evidence>
<name>W0AER8_9SPHN</name>